<feature type="domain" description="KIB1-4 beta-propeller" evidence="1">
    <location>
        <begin position="41"/>
        <end position="208"/>
    </location>
</feature>
<protein>
    <submittedName>
        <fullName evidence="2">F-box family protein</fullName>
    </submittedName>
</protein>
<dbReference type="InterPro" id="IPR051304">
    <property type="entry name" value="SCF_F-box_domain"/>
</dbReference>
<evidence type="ECO:0000313" key="2">
    <source>
        <dbReference type="EMBL" id="PNY10707.1"/>
    </source>
</evidence>
<reference evidence="2 3" key="2">
    <citation type="journal article" date="2017" name="Front. Plant Sci.">
        <title>Gene Classification and Mining of Molecular Markers Useful in Red Clover (Trifolium pratense) Breeding.</title>
        <authorList>
            <person name="Istvanek J."/>
            <person name="Dluhosova J."/>
            <person name="Dluhos P."/>
            <person name="Patkova L."/>
            <person name="Nedelnik J."/>
            <person name="Repkova J."/>
        </authorList>
    </citation>
    <scope>NUCLEOTIDE SEQUENCE [LARGE SCALE GENOMIC DNA]</scope>
    <source>
        <strain evidence="3">cv. Tatra</strain>
        <tissue evidence="2">Young leaves</tissue>
    </source>
</reference>
<gene>
    <name evidence="2" type="ORF">L195_g007295</name>
</gene>
<dbReference type="AlphaFoldDB" id="A0A2K3P5Y4"/>
<accession>A0A2K3P5Y4</accession>
<dbReference type="InterPro" id="IPR005174">
    <property type="entry name" value="KIB1-4_b-propeller"/>
</dbReference>
<dbReference type="EMBL" id="ASHM01004008">
    <property type="protein sequence ID" value="PNY10707.1"/>
    <property type="molecule type" value="Genomic_DNA"/>
</dbReference>
<name>A0A2K3P5Y4_TRIPR</name>
<dbReference type="PANTHER" id="PTHR47123:SF15">
    <property type="entry name" value="F-BOX PROTEIN SKIP23"/>
    <property type="match status" value="1"/>
</dbReference>
<dbReference type="PANTHER" id="PTHR47123">
    <property type="entry name" value="F-BOX PROTEIN SKIP23"/>
    <property type="match status" value="1"/>
</dbReference>
<proteinExistence type="predicted"/>
<comment type="caution">
    <text evidence="2">The sequence shown here is derived from an EMBL/GenBank/DDBJ whole genome shotgun (WGS) entry which is preliminary data.</text>
</comment>
<dbReference type="Proteomes" id="UP000236291">
    <property type="component" value="Unassembled WGS sequence"/>
</dbReference>
<reference evidence="2 3" key="1">
    <citation type="journal article" date="2014" name="Am. J. Bot.">
        <title>Genome assembly and annotation for red clover (Trifolium pratense; Fabaceae).</title>
        <authorList>
            <person name="Istvanek J."/>
            <person name="Jaros M."/>
            <person name="Krenek A."/>
            <person name="Repkova J."/>
        </authorList>
    </citation>
    <scope>NUCLEOTIDE SEQUENCE [LARGE SCALE GENOMIC DNA]</scope>
    <source>
        <strain evidence="3">cv. Tatra</strain>
        <tissue evidence="2">Young leaves</tissue>
    </source>
</reference>
<dbReference type="Pfam" id="PF03478">
    <property type="entry name" value="Beta-prop_KIB1-4"/>
    <property type="match status" value="1"/>
</dbReference>
<sequence length="247" mass="27712">MRRGDSYKPARKVSMVNQKLQRLKQWGYWKQCSGFKTLICQWSILKPSAYKGEFVLIACVFKVAKPYTDVCVFNGRLIAVDSTGRTVAVGPDLSLDLVAEAVFGGDTKILVESDGELLLVDKYLKPCMNGTVSFEGQGVYEVRMIESAARLVVFRLDEKEKKWVELTNLGDRVLFLGEECAFSLSASDLGMENGNCVIFIDHVHHIYRSTELGISVFCLDKCQISPLSDFPCCSKLFWPPPQWVGLC</sequence>
<organism evidence="2 3">
    <name type="scientific">Trifolium pratense</name>
    <name type="common">Red clover</name>
    <dbReference type="NCBI Taxonomy" id="57577"/>
    <lineage>
        <taxon>Eukaryota</taxon>
        <taxon>Viridiplantae</taxon>
        <taxon>Streptophyta</taxon>
        <taxon>Embryophyta</taxon>
        <taxon>Tracheophyta</taxon>
        <taxon>Spermatophyta</taxon>
        <taxon>Magnoliopsida</taxon>
        <taxon>eudicotyledons</taxon>
        <taxon>Gunneridae</taxon>
        <taxon>Pentapetalae</taxon>
        <taxon>rosids</taxon>
        <taxon>fabids</taxon>
        <taxon>Fabales</taxon>
        <taxon>Fabaceae</taxon>
        <taxon>Papilionoideae</taxon>
        <taxon>50 kb inversion clade</taxon>
        <taxon>NPAAA clade</taxon>
        <taxon>Hologalegina</taxon>
        <taxon>IRL clade</taxon>
        <taxon>Trifolieae</taxon>
        <taxon>Trifolium</taxon>
    </lineage>
</organism>
<evidence type="ECO:0000259" key="1">
    <source>
        <dbReference type="Pfam" id="PF03478"/>
    </source>
</evidence>
<evidence type="ECO:0000313" key="3">
    <source>
        <dbReference type="Proteomes" id="UP000236291"/>
    </source>
</evidence>